<dbReference type="HOGENOM" id="CLU_036672_1_1_4"/>
<dbReference type="PANTHER" id="PTHR21363">
    <property type="entry name" value="PREPHENATE DEHYDROGENASE"/>
    <property type="match status" value="1"/>
</dbReference>
<proteinExistence type="predicted"/>
<reference evidence="3 4" key="1">
    <citation type="submission" date="2013-04" db="EMBL/GenBank/DDBJ databases">
        <title>The Genome Sequence of Sutterella wadsworthensis HGA0223.</title>
        <authorList>
            <consortium name="The Broad Institute Genomics Platform"/>
            <person name="Earl A."/>
            <person name="Ward D."/>
            <person name="Feldgarden M."/>
            <person name="Gevers D."/>
            <person name="Schmidt T.M."/>
            <person name="Dover J."/>
            <person name="Dai D."/>
            <person name="Walker B."/>
            <person name="Young S."/>
            <person name="Zeng Q."/>
            <person name="Gargeya S."/>
            <person name="Fitzgerald M."/>
            <person name="Haas B."/>
            <person name="Abouelleil A."/>
            <person name="Allen A.W."/>
            <person name="Alvarado L."/>
            <person name="Arachchi H.M."/>
            <person name="Berlin A.M."/>
            <person name="Chapman S.B."/>
            <person name="Gainer-Dewar J."/>
            <person name="Goldberg J."/>
            <person name="Griggs A."/>
            <person name="Gujja S."/>
            <person name="Hansen M."/>
            <person name="Howarth C."/>
            <person name="Imamovic A."/>
            <person name="Ireland A."/>
            <person name="Larimer J."/>
            <person name="McCowan C."/>
            <person name="Murphy C."/>
            <person name="Pearson M."/>
            <person name="Poon T.W."/>
            <person name="Priest M."/>
            <person name="Roberts A."/>
            <person name="Saif S."/>
            <person name="Shea T."/>
            <person name="Sisk P."/>
            <person name="Sykes S."/>
            <person name="Wortman J."/>
            <person name="Nusbaum C."/>
            <person name="Birren B."/>
        </authorList>
    </citation>
    <scope>NUCLEOTIDE SEQUENCE [LARGE SCALE GENOMIC DNA]</scope>
    <source>
        <strain evidence="3 4">HGA0223</strain>
    </source>
</reference>
<dbReference type="PANTHER" id="PTHR21363:SF0">
    <property type="entry name" value="PREPHENATE DEHYDROGENASE [NADP(+)]"/>
    <property type="match status" value="1"/>
</dbReference>
<dbReference type="eggNOG" id="COG0287">
    <property type="taxonomic scope" value="Bacteria"/>
</dbReference>
<dbReference type="NCBIfam" id="NF008400">
    <property type="entry name" value="PRK11199.1"/>
    <property type="match status" value="1"/>
</dbReference>
<dbReference type="GO" id="GO:0070403">
    <property type="term" value="F:NAD+ binding"/>
    <property type="evidence" value="ECO:0007669"/>
    <property type="project" value="InterPro"/>
</dbReference>
<organism evidence="3 4">
    <name type="scientific">Sutterella wadsworthensis HGA0223</name>
    <dbReference type="NCBI Taxonomy" id="1203554"/>
    <lineage>
        <taxon>Bacteria</taxon>
        <taxon>Pseudomonadati</taxon>
        <taxon>Pseudomonadota</taxon>
        <taxon>Betaproteobacteria</taxon>
        <taxon>Burkholderiales</taxon>
        <taxon>Sutterellaceae</taxon>
        <taxon>Sutterella</taxon>
    </lineage>
</organism>
<dbReference type="GO" id="GO:0006571">
    <property type="term" value="P:tyrosine biosynthetic process"/>
    <property type="evidence" value="ECO:0007669"/>
    <property type="project" value="InterPro"/>
</dbReference>
<dbReference type="InterPro" id="IPR050812">
    <property type="entry name" value="Preph/Arog_dehydrog"/>
</dbReference>
<dbReference type="InterPro" id="IPR036291">
    <property type="entry name" value="NAD(P)-bd_dom_sf"/>
</dbReference>
<accession>S3BVV2</accession>
<dbReference type="EMBL" id="ATCF01000027">
    <property type="protein sequence ID" value="EPD98202.1"/>
    <property type="molecule type" value="Genomic_DNA"/>
</dbReference>
<protein>
    <recommendedName>
        <fullName evidence="2">Prephenate/arogenate dehydrogenase domain-containing protein</fullName>
    </recommendedName>
</protein>
<dbReference type="PATRIC" id="fig|1203554.3.peg.1992"/>
<dbReference type="InterPro" id="IPR046825">
    <property type="entry name" value="PDH_C"/>
</dbReference>
<dbReference type="GO" id="GO:0004665">
    <property type="term" value="F:prephenate dehydrogenase (NADP+) activity"/>
    <property type="evidence" value="ECO:0007669"/>
    <property type="project" value="InterPro"/>
</dbReference>
<dbReference type="Pfam" id="PF02153">
    <property type="entry name" value="PDH_N"/>
    <property type="match status" value="1"/>
</dbReference>
<dbReference type="InterPro" id="IPR008927">
    <property type="entry name" value="6-PGluconate_DH-like_C_sf"/>
</dbReference>
<dbReference type="InterPro" id="IPR046826">
    <property type="entry name" value="PDH_N"/>
</dbReference>
<dbReference type="SUPFAM" id="SSF48179">
    <property type="entry name" value="6-phosphogluconate dehydrogenase C-terminal domain-like"/>
    <property type="match status" value="1"/>
</dbReference>
<evidence type="ECO:0000313" key="4">
    <source>
        <dbReference type="Proteomes" id="UP000014400"/>
    </source>
</evidence>
<gene>
    <name evidence="3" type="ORF">HMPREF1476_01909</name>
</gene>
<dbReference type="GO" id="GO:0008977">
    <property type="term" value="F:prephenate dehydrogenase (NAD+) activity"/>
    <property type="evidence" value="ECO:0007669"/>
    <property type="project" value="InterPro"/>
</dbReference>
<evidence type="ECO:0000259" key="2">
    <source>
        <dbReference type="PROSITE" id="PS51176"/>
    </source>
</evidence>
<name>S3BVV2_9BURK</name>
<dbReference type="Proteomes" id="UP000014400">
    <property type="component" value="Unassembled WGS sequence"/>
</dbReference>
<dbReference type="AlphaFoldDB" id="S3BVV2"/>
<dbReference type="Gene3D" id="1.10.3660.10">
    <property type="entry name" value="6-phosphogluconate dehydrogenase C-terminal like domain"/>
    <property type="match status" value="1"/>
</dbReference>
<comment type="caution">
    <text evidence="3">The sequence shown here is derived from an EMBL/GenBank/DDBJ whole genome shotgun (WGS) entry which is preliminary data.</text>
</comment>
<dbReference type="InterPro" id="IPR003099">
    <property type="entry name" value="Prephen_DH"/>
</dbReference>
<evidence type="ECO:0000256" key="1">
    <source>
        <dbReference type="ARBA" id="ARBA00023002"/>
    </source>
</evidence>
<sequence length="374" mass="40801">MTTVGLLEGSTEALYDNEAELRRLIGERLILLGAAAEPGQSEALADIILGRIAREAGRLVKAAEPEAADSAKTPQHKPVVIVGGAGGMGRQLHRAFERSGWPVRILEQGDWPQAAEILKGAGTVVVSVPIDKTISVIEALTGLLPREALLCDVTSVKAGPVEAMMRVHRGPVAGLHPMFGPDVASFAGQVFVYAPGRDAAAAEPLLEQIRRWGAKVVTCSAEEHDRSMGIIQALRHFTTFAYGVFLSKLNPDLSVILQLSSPIYRLELEMVGRLFAQDPRLYADIILANPRNTQLIRGYVESLAPELAMIEARDRDEFIRRFERVRLYFGDLAPAFMKESGRMLNLIQTERAERADVMSLKDAPESDGNTSSQV</sequence>
<evidence type="ECO:0000313" key="3">
    <source>
        <dbReference type="EMBL" id="EPD98202.1"/>
    </source>
</evidence>
<dbReference type="STRING" id="1203554.HMPREF1476_01909"/>
<feature type="domain" description="Prephenate/arogenate dehydrogenase" evidence="2">
    <location>
        <begin position="77"/>
        <end position="340"/>
    </location>
</feature>
<dbReference type="SUPFAM" id="SSF51735">
    <property type="entry name" value="NAD(P)-binding Rossmann-fold domains"/>
    <property type="match status" value="1"/>
</dbReference>
<dbReference type="Pfam" id="PF20463">
    <property type="entry name" value="PDH_C"/>
    <property type="match status" value="1"/>
</dbReference>
<dbReference type="Gene3D" id="3.40.50.720">
    <property type="entry name" value="NAD(P)-binding Rossmann-like Domain"/>
    <property type="match status" value="1"/>
</dbReference>
<dbReference type="PROSITE" id="PS51176">
    <property type="entry name" value="PDH_ADH"/>
    <property type="match status" value="1"/>
</dbReference>
<keyword evidence="1" id="KW-0560">Oxidoreductase</keyword>
<keyword evidence="4" id="KW-1185">Reference proteome</keyword>